<keyword evidence="4" id="KW-1185">Reference proteome</keyword>
<evidence type="ECO:0000313" key="4">
    <source>
        <dbReference type="Proteomes" id="UP001140011"/>
    </source>
</evidence>
<dbReference type="Gene3D" id="3.40.50.880">
    <property type="match status" value="1"/>
</dbReference>
<dbReference type="PANTHER" id="PTHR42733">
    <property type="entry name" value="DJ-1 PROTEIN"/>
    <property type="match status" value="1"/>
</dbReference>
<name>A0A9W8GZK0_9FUNG</name>
<dbReference type="CDD" id="cd03169">
    <property type="entry name" value="GATase1_PfpI_1"/>
    <property type="match status" value="1"/>
</dbReference>
<dbReference type="SUPFAM" id="SSF52317">
    <property type="entry name" value="Class I glutamine amidotransferase-like"/>
    <property type="match status" value="1"/>
</dbReference>
<dbReference type="OrthoDB" id="543156at2759"/>
<evidence type="ECO:0000256" key="1">
    <source>
        <dbReference type="ARBA" id="ARBA00008542"/>
    </source>
</evidence>
<reference evidence="3" key="1">
    <citation type="submission" date="2022-07" db="EMBL/GenBank/DDBJ databases">
        <title>Phylogenomic reconstructions and comparative analyses of Kickxellomycotina fungi.</title>
        <authorList>
            <person name="Reynolds N.K."/>
            <person name="Stajich J.E."/>
            <person name="Barry K."/>
            <person name="Grigoriev I.V."/>
            <person name="Crous P."/>
            <person name="Smith M.E."/>
        </authorList>
    </citation>
    <scope>NUCLEOTIDE SEQUENCE</scope>
    <source>
        <strain evidence="3">BCRC 34297</strain>
    </source>
</reference>
<dbReference type="PROSITE" id="PS51276">
    <property type="entry name" value="PEPTIDASE_C56_PFPI"/>
    <property type="match status" value="1"/>
</dbReference>
<accession>A0A9W8GZK0</accession>
<comment type="caution">
    <text evidence="3">The sequence shown here is derived from an EMBL/GenBank/DDBJ whole genome shotgun (WGS) entry which is preliminary data.</text>
</comment>
<dbReference type="AlphaFoldDB" id="A0A9W8GZK0"/>
<organism evidence="3 4">
    <name type="scientific">Coemansia pectinata</name>
    <dbReference type="NCBI Taxonomy" id="1052879"/>
    <lineage>
        <taxon>Eukaryota</taxon>
        <taxon>Fungi</taxon>
        <taxon>Fungi incertae sedis</taxon>
        <taxon>Zoopagomycota</taxon>
        <taxon>Kickxellomycotina</taxon>
        <taxon>Kickxellomycetes</taxon>
        <taxon>Kickxellales</taxon>
        <taxon>Kickxellaceae</taxon>
        <taxon>Coemansia</taxon>
    </lineage>
</organism>
<feature type="domain" description="DJ-1/PfpI" evidence="2">
    <location>
        <begin position="3"/>
        <end position="187"/>
    </location>
</feature>
<sequence length="195" mass="21590">MTMKILMLSGDFVEDYELYAPLKALEMLDIDVHVVCPDKKAGDTVQTAVHVMDGSLQTYSERLGHPFELTHTFANINLADYAGLVIPGGRFPEYQRYNERVLNIVKHFFARNLPVAAICHGVQILAAAGVLKDRTCSGLHLCKIDVEAGGATFVEYDPESKNVHVEANLVTAPAYPAIGVWMREFIKLLGVKVQM</sequence>
<evidence type="ECO:0000259" key="2">
    <source>
        <dbReference type="Pfam" id="PF01965"/>
    </source>
</evidence>
<dbReference type="EMBL" id="JANBUH010000282">
    <property type="protein sequence ID" value="KAJ2752436.1"/>
    <property type="molecule type" value="Genomic_DNA"/>
</dbReference>
<dbReference type="Pfam" id="PF01965">
    <property type="entry name" value="DJ-1_PfpI"/>
    <property type="match status" value="1"/>
</dbReference>
<proteinExistence type="inferred from homology"/>
<dbReference type="InterPro" id="IPR029062">
    <property type="entry name" value="Class_I_gatase-like"/>
</dbReference>
<dbReference type="Proteomes" id="UP001140011">
    <property type="component" value="Unassembled WGS sequence"/>
</dbReference>
<protein>
    <recommendedName>
        <fullName evidence="2">DJ-1/PfpI domain-containing protein</fullName>
    </recommendedName>
</protein>
<evidence type="ECO:0000313" key="3">
    <source>
        <dbReference type="EMBL" id="KAJ2752436.1"/>
    </source>
</evidence>
<dbReference type="PANTHER" id="PTHR42733:SF2">
    <property type="entry name" value="DJ-1_THIJ_PFPI FAMILY PROTEIN"/>
    <property type="match status" value="1"/>
</dbReference>
<dbReference type="InterPro" id="IPR006286">
    <property type="entry name" value="C56_PfpI-like"/>
</dbReference>
<dbReference type="InterPro" id="IPR002818">
    <property type="entry name" value="DJ-1/PfpI"/>
</dbReference>
<gene>
    <name evidence="3" type="ORF">GGI19_003836</name>
</gene>
<comment type="similarity">
    <text evidence="1">Belongs to the peptidase C56 family.</text>
</comment>